<dbReference type="InterPro" id="IPR023393">
    <property type="entry name" value="START-like_dom_sf"/>
</dbReference>
<sequence length="122" mass="13545">MQQRDFLLIEATGLTRDSKGEKVGYFLMHSVSLPGIFPDLSQLGLVREEISACYIDRQLGSNQVEMYCRSFLNPRGRPLNRLTAVLAAEALLKQAGSDVSETLSDSSSKWRFSSLHALPGVR</sequence>
<name>A0A8T1GQ25_9STRA</name>
<comment type="caution">
    <text evidence="1">The sequence shown here is derived from an EMBL/GenBank/DDBJ whole genome shotgun (WGS) entry which is preliminary data.</text>
</comment>
<dbReference type="EMBL" id="RCMV01005193">
    <property type="protein sequence ID" value="KAG3188998.1"/>
    <property type="molecule type" value="Genomic_DNA"/>
</dbReference>
<organism evidence="1 2">
    <name type="scientific">Phytophthora cactorum</name>
    <dbReference type="NCBI Taxonomy" id="29920"/>
    <lineage>
        <taxon>Eukaryota</taxon>
        <taxon>Sar</taxon>
        <taxon>Stramenopiles</taxon>
        <taxon>Oomycota</taxon>
        <taxon>Peronosporomycetes</taxon>
        <taxon>Peronosporales</taxon>
        <taxon>Peronosporaceae</taxon>
        <taxon>Phytophthora</taxon>
    </lineage>
</organism>
<accession>A0A8T1GQ25</accession>
<dbReference type="AlphaFoldDB" id="A0A8T1GQ25"/>
<dbReference type="InterPro" id="IPR052727">
    <property type="entry name" value="Rab4/Rab5_effector"/>
</dbReference>
<evidence type="ECO:0000313" key="1">
    <source>
        <dbReference type="EMBL" id="KAG3188998.1"/>
    </source>
</evidence>
<dbReference type="Gene3D" id="3.30.530.20">
    <property type="match status" value="1"/>
</dbReference>
<dbReference type="PANTHER" id="PTHR13510:SF44">
    <property type="entry name" value="RABENOSYN-5"/>
    <property type="match status" value="1"/>
</dbReference>
<dbReference type="PANTHER" id="PTHR13510">
    <property type="entry name" value="FYVE-FINGER-CONTAINING RAB5 EFFECTOR PROTEIN RABENOSYN-5-RELATED"/>
    <property type="match status" value="1"/>
</dbReference>
<evidence type="ECO:0000313" key="2">
    <source>
        <dbReference type="Proteomes" id="UP000760860"/>
    </source>
</evidence>
<reference evidence="1" key="1">
    <citation type="submission" date="2018-05" db="EMBL/GenBank/DDBJ databases">
        <title>Effector identification in a new, highly contiguous assembly of the strawberry crown rot pathogen Phytophthora cactorum.</title>
        <authorList>
            <person name="Armitage A.D."/>
            <person name="Nellist C.F."/>
            <person name="Bates H."/>
            <person name="Vickerstaff R.J."/>
            <person name="Harrison R.J."/>
        </authorList>
    </citation>
    <scope>NUCLEOTIDE SEQUENCE</scope>
    <source>
        <strain evidence="1">P421</strain>
    </source>
</reference>
<gene>
    <name evidence="1" type="ORF">PC129_g25174</name>
</gene>
<proteinExistence type="predicted"/>
<protein>
    <submittedName>
        <fullName evidence="1">Uncharacterized protein</fullName>
    </submittedName>
</protein>
<dbReference type="Proteomes" id="UP000760860">
    <property type="component" value="Unassembled WGS sequence"/>
</dbReference>